<dbReference type="PROSITE" id="PS00761">
    <property type="entry name" value="SPASE_I_3"/>
    <property type="match status" value="1"/>
</dbReference>
<feature type="transmembrane region" description="Helical" evidence="7">
    <location>
        <begin position="35"/>
        <end position="58"/>
    </location>
</feature>
<keyword evidence="11" id="KW-1185">Reference proteome</keyword>
<comment type="similarity">
    <text evidence="3 7">Belongs to the peptidase S26 family.</text>
</comment>
<evidence type="ECO:0000256" key="8">
    <source>
        <dbReference type="SAM" id="MobiDB-lite"/>
    </source>
</evidence>
<evidence type="ECO:0000259" key="9">
    <source>
        <dbReference type="Pfam" id="PF10502"/>
    </source>
</evidence>
<keyword evidence="7" id="KW-1133">Transmembrane helix</keyword>
<evidence type="ECO:0000256" key="1">
    <source>
        <dbReference type="ARBA" id="ARBA00000677"/>
    </source>
</evidence>
<keyword evidence="5 7" id="KW-0378">Hydrolase</keyword>
<evidence type="ECO:0000256" key="3">
    <source>
        <dbReference type="ARBA" id="ARBA00009370"/>
    </source>
</evidence>
<dbReference type="SUPFAM" id="SSF51306">
    <property type="entry name" value="LexA/Signal peptidase"/>
    <property type="match status" value="1"/>
</dbReference>
<feature type="domain" description="Peptidase S26" evidence="9">
    <location>
        <begin position="36"/>
        <end position="209"/>
    </location>
</feature>
<gene>
    <name evidence="10" type="ORF">HNR73_000336</name>
</gene>
<keyword evidence="7" id="KW-0472">Membrane</keyword>
<keyword evidence="7" id="KW-0812">Transmembrane</keyword>
<protein>
    <recommendedName>
        <fullName evidence="4 7">Signal peptidase I</fullName>
        <ecNumber evidence="4 7">3.4.21.89</ecNumber>
    </recommendedName>
</protein>
<dbReference type="NCBIfam" id="TIGR02227">
    <property type="entry name" value="sigpep_I_bact"/>
    <property type="match status" value="1"/>
</dbReference>
<dbReference type="EC" id="3.4.21.89" evidence="4 7"/>
<accession>A0A841F9T3</accession>
<keyword evidence="7" id="KW-0645">Protease</keyword>
<dbReference type="PANTHER" id="PTHR43390:SF1">
    <property type="entry name" value="CHLOROPLAST PROCESSING PEPTIDASE"/>
    <property type="match status" value="1"/>
</dbReference>
<dbReference type="PANTHER" id="PTHR43390">
    <property type="entry name" value="SIGNAL PEPTIDASE I"/>
    <property type="match status" value="1"/>
</dbReference>
<dbReference type="EMBL" id="JACHGT010000001">
    <property type="protein sequence ID" value="MBB6032494.1"/>
    <property type="molecule type" value="Genomic_DNA"/>
</dbReference>
<dbReference type="Gene3D" id="2.10.109.10">
    <property type="entry name" value="Umud Fragment, subunit A"/>
    <property type="match status" value="1"/>
</dbReference>
<evidence type="ECO:0000256" key="5">
    <source>
        <dbReference type="ARBA" id="ARBA00022801"/>
    </source>
</evidence>
<dbReference type="Pfam" id="PF10502">
    <property type="entry name" value="Peptidase_S26"/>
    <property type="match status" value="1"/>
</dbReference>
<comment type="subcellular location">
    <subcellularLocation>
        <location evidence="2">Cell membrane</location>
        <topology evidence="2">Single-pass type II membrane protein</topology>
    </subcellularLocation>
    <subcellularLocation>
        <location evidence="7">Membrane</location>
        <topology evidence="7">Single-pass type II membrane protein</topology>
    </subcellularLocation>
</comment>
<dbReference type="Proteomes" id="UP000548476">
    <property type="component" value="Unassembled WGS sequence"/>
</dbReference>
<dbReference type="PRINTS" id="PR00727">
    <property type="entry name" value="LEADERPTASE"/>
</dbReference>
<evidence type="ECO:0000256" key="6">
    <source>
        <dbReference type="PIRSR" id="PIRSR600223-1"/>
    </source>
</evidence>
<dbReference type="GO" id="GO:0005886">
    <property type="term" value="C:plasma membrane"/>
    <property type="evidence" value="ECO:0007669"/>
    <property type="project" value="UniProtKB-SubCell"/>
</dbReference>
<evidence type="ECO:0000256" key="7">
    <source>
        <dbReference type="RuleBase" id="RU362042"/>
    </source>
</evidence>
<dbReference type="InterPro" id="IPR019758">
    <property type="entry name" value="Pept_S26A_signal_pept_1_CS"/>
</dbReference>
<dbReference type="CDD" id="cd06530">
    <property type="entry name" value="S26_SPase_I"/>
    <property type="match status" value="1"/>
</dbReference>
<dbReference type="InterPro" id="IPR036286">
    <property type="entry name" value="LexA/Signal_pep-like_sf"/>
</dbReference>
<dbReference type="GO" id="GO:0009003">
    <property type="term" value="F:signal peptidase activity"/>
    <property type="evidence" value="ECO:0007669"/>
    <property type="project" value="UniProtKB-EC"/>
</dbReference>
<evidence type="ECO:0000313" key="11">
    <source>
        <dbReference type="Proteomes" id="UP000548476"/>
    </source>
</evidence>
<sequence>MIEEEQPKTEPPAEDPAPSSKDEDKKKRGSFWKELPILLGVAIVVALLVRTFVLQSFWIPSGSMEHTLDLQDRVLVNKLVYDFREPERGEVIVFTAPNDWRSDPNEEDFIKRVIGIGGDHIICCDNGKITVNGVALDETEYLYTNDDGVQDAPSANKFDIVVPEGRLWVMGDHRSASGDSRENFIRFESIERSTIAVDAVIGKAFVIIWPLDRWRWLSIPGTFADVPGPT</sequence>
<proteinExistence type="inferred from homology"/>
<evidence type="ECO:0000256" key="2">
    <source>
        <dbReference type="ARBA" id="ARBA00004401"/>
    </source>
</evidence>
<organism evidence="10 11">
    <name type="scientific">Phytomonospora endophytica</name>
    <dbReference type="NCBI Taxonomy" id="714109"/>
    <lineage>
        <taxon>Bacteria</taxon>
        <taxon>Bacillati</taxon>
        <taxon>Actinomycetota</taxon>
        <taxon>Actinomycetes</taxon>
        <taxon>Micromonosporales</taxon>
        <taxon>Micromonosporaceae</taxon>
        <taxon>Phytomonospora</taxon>
    </lineage>
</organism>
<dbReference type="GO" id="GO:0004252">
    <property type="term" value="F:serine-type endopeptidase activity"/>
    <property type="evidence" value="ECO:0007669"/>
    <property type="project" value="InterPro"/>
</dbReference>
<comment type="catalytic activity">
    <reaction evidence="1 7">
        <text>Cleavage of hydrophobic, N-terminal signal or leader sequences from secreted and periplasmic proteins.</text>
        <dbReference type="EC" id="3.4.21.89"/>
    </reaction>
</comment>
<evidence type="ECO:0000313" key="10">
    <source>
        <dbReference type="EMBL" id="MBB6032494.1"/>
    </source>
</evidence>
<dbReference type="GO" id="GO:0006465">
    <property type="term" value="P:signal peptide processing"/>
    <property type="evidence" value="ECO:0007669"/>
    <property type="project" value="InterPro"/>
</dbReference>
<comment type="caution">
    <text evidence="10">The sequence shown here is derived from an EMBL/GenBank/DDBJ whole genome shotgun (WGS) entry which is preliminary data.</text>
</comment>
<reference evidence="10 11" key="1">
    <citation type="submission" date="2020-08" db="EMBL/GenBank/DDBJ databases">
        <title>Genomic Encyclopedia of Type Strains, Phase IV (KMG-IV): sequencing the most valuable type-strain genomes for metagenomic binning, comparative biology and taxonomic classification.</title>
        <authorList>
            <person name="Goeker M."/>
        </authorList>
    </citation>
    <scope>NUCLEOTIDE SEQUENCE [LARGE SCALE GENOMIC DNA]</scope>
    <source>
        <strain evidence="10 11">YIM 65646</strain>
    </source>
</reference>
<dbReference type="InterPro" id="IPR000223">
    <property type="entry name" value="Pept_S26A_signal_pept_1"/>
</dbReference>
<name>A0A841F9T3_9ACTN</name>
<evidence type="ECO:0000256" key="4">
    <source>
        <dbReference type="ARBA" id="ARBA00013208"/>
    </source>
</evidence>
<feature type="active site" evidence="6">
    <location>
        <position position="63"/>
    </location>
</feature>
<dbReference type="InterPro" id="IPR019533">
    <property type="entry name" value="Peptidase_S26"/>
</dbReference>
<dbReference type="AlphaFoldDB" id="A0A841F9T3"/>
<feature type="region of interest" description="Disordered" evidence="8">
    <location>
        <begin position="1"/>
        <end position="25"/>
    </location>
</feature>
<feature type="active site" evidence="6">
    <location>
        <position position="111"/>
    </location>
</feature>